<feature type="compositionally biased region" description="Basic and acidic residues" evidence="16">
    <location>
        <begin position="213"/>
        <end position="223"/>
    </location>
</feature>
<keyword evidence="7 17" id="KW-0812">Transmembrane</keyword>
<dbReference type="InterPro" id="IPR009447">
    <property type="entry name" value="PIGW/GWT1"/>
</dbReference>
<evidence type="ECO:0000259" key="18">
    <source>
        <dbReference type="PROSITE" id="PS50089"/>
    </source>
</evidence>
<dbReference type="PANTHER" id="PTHR20661">
    <property type="entry name" value="PHOSPHATIDYLINOSITOL-GLYCAN BIOSYNTHESIS CLASS W PROTEIN"/>
    <property type="match status" value="1"/>
</dbReference>
<feature type="transmembrane region" description="Helical" evidence="17">
    <location>
        <begin position="575"/>
        <end position="595"/>
    </location>
</feature>
<proteinExistence type="inferred from homology"/>
<dbReference type="GO" id="GO:0032216">
    <property type="term" value="F:glucosaminyl-phosphatidylinositol O-acyltransferase activity"/>
    <property type="evidence" value="ECO:0007669"/>
    <property type="project" value="TreeGrafter"/>
</dbReference>
<comment type="pathway">
    <text evidence="4">Protein modification; protein ubiquitination.</text>
</comment>
<comment type="similarity">
    <text evidence="14">Belongs to the RING-type zinc finger family. ATL subfamily.</text>
</comment>
<reference evidence="19" key="1">
    <citation type="submission" date="2022-12" db="EMBL/GenBank/DDBJ databases">
        <title>Draft genome assemblies for two species of Escallonia (Escalloniales).</title>
        <authorList>
            <person name="Chanderbali A."/>
            <person name="Dervinis C."/>
            <person name="Anghel I."/>
            <person name="Soltis D."/>
            <person name="Soltis P."/>
            <person name="Zapata F."/>
        </authorList>
    </citation>
    <scope>NUCLEOTIDE SEQUENCE</scope>
    <source>
        <strain evidence="19">UCBG92.1500</strain>
        <tissue evidence="19">Leaf</tissue>
    </source>
</reference>
<dbReference type="GO" id="GO:0061630">
    <property type="term" value="F:ubiquitin protein ligase activity"/>
    <property type="evidence" value="ECO:0007669"/>
    <property type="project" value="UniProtKB-EC"/>
</dbReference>
<keyword evidence="6" id="KW-0808">Transferase</keyword>
<dbReference type="SUPFAM" id="SSF57850">
    <property type="entry name" value="RING/U-box"/>
    <property type="match status" value="1"/>
</dbReference>
<feature type="transmembrane region" description="Helical" evidence="17">
    <location>
        <begin position="486"/>
        <end position="503"/>
    </location>
</feature>
<keyword evidence="12 17" id="KW-1133">Transmembrane helix</keyword>
<keyword evidence="20" id="KW-1185">Reference proteome</keyword>
<keyword evidence="9 15" id="KW-0863">Zinc-finger</keyword>
<feature type="region of interest" description="Disordered" evidence="16">
    <location>
        <begin position="202"/>
        <end position="230"/>
    </location>
</feature>
<name>A0AA88S254_9ASTE</name>
<comment type="catalytic activity">
    <reaction evidence="1">
        <text>S-ubiquitinyl-[E2 ubiquitin-conjugating enzyme]-L-cysteine + [acceptor protein]-L-lysine = [E2 ubiquitin-conjugating enzyme]-L-cysteine + N(6)-ubiquitinyl-[acceptor protein]-L-lysine.</text>
        <dbReference type="EC" id="2.3.2.27"/>
    </reaction>
</comment>
<evidence type="ECO:0000256" key="8">
    <source>
        <dbReference type="ARBA" id="ARBA00022723"/>
    </source>
</evidence>
<feature type="transmembrane region" description="Helical" evidence="17">
    <location>
        <begin position="20"/>
        <end position="42"/>
    </location>
</feature>
<evidence type="ECO:0000256" key="10">
    <source>
        <dbReference type="ARBA" id="ARBA00022786"/>
    </source>
</evidence>
<evidence type="ECO:0000256" key="6">
    <source>
        <dbReference type="ARBA" id="ARBA00022679"/>
    </source>
</evidence>
<evidence type="ECO:0000256" key="11">
    <source>
        <dbReference type="ARBA" id="ARBA00022833"/>
    </source>
</evidence>
<evidence type="ECO:0000256" key="9">
    <source>
        <dbReference type="ARBA" id="ARBA00022771"/>
    </source>
</evidence>
<evidence type="ECO:0000256" key="5">
    <source>
        <dbReference type="ARBA" id="ARBA00012483"/>
    </source>
</evidence>
<dbReference type="SMART" id="SM00184">
    <property type="entry name" value="RING"/>
    <property type="match status" value="1"/>
</dbReference>
<accession>A0AA88S254</accession>
<keyword evidence="11" id="KW-0862">Zinc</keyword>
<gene>
    <name evidence="19" type="ORF">RJ640_017825</name>
</gene>
<evidence type="ECO:0000256" key="7">
    <source>
        <dbReference type="ARBA" id="ARBA00022692"/>
    </source>
</evidence>
<comment type="caution">
    <text evidence="19">The sequence shown here is derived from an EMBL/GenBank/DDBJ whole genome shotgun (WGS) entry which is preliminary data.</text>
</comment>
<keyword evidence="13 17" id="KW-0472">Membrane</keyword>
<evidence type="ECO:0000256" key="15">
    <source>
        <dbReference type="PROSITE-ProRule" id="PRU00175"/>
    </source>
</evidence>
<comment type="subcellular location">
    <subcellularLocation>
        <location evidence="2">Membrane</location>
        <topology evidence="2">Multi-pass membrane protein</topology>
    </subcellularLocation>
    <subcellularLocation>
        <location evidence="3">Membrane</location>
        <topology evidence="3">Single-pass membrane protein</topology>
    </subcellularLocation>
</comment>
<keyword evidence="8" id="KW-0479">Metal-binding</keyword>
<dbReference type="PROSITE" id="PS50089">
    <property type="entry name" value="ZF_RING_2"/>
    <property type="match status" value="1"/>
</dbReference>
<dbReference type="GO" id="GO:0016020">
    <property type="term" value="C:membrane"/>
    <property type="evidence" value="ECO:0007669"/>
    <property type="project" value="UniProtKB-SubCell"/>
</dbReference>
<evidence type="ECO:0000256" key="2">
    <source>
        <dbReference type="ARBA" id="ARBA00004141"/>
    </source>
</evidence>
<dbReference type="GO" id="GO:0072659">
    <property type="term" value="P:protein localization to plasma membrane"/>
    <property type="evidence" value="ECO:0007669"/>
    <property type="project" value="TreeGrafter"/>
</dbReference>
<dbReference type="Pfam" id="PF13639">
    <property type="entry name" value="zf-RING_2"/>
    <property type="match status" value="1"/>
</dbReference>
<dbReference type="Gene3D" id="3.30.40.10">
    <property type="entry name" value="Zinc/RING finger domain, C3HC4 (zinc finger)"/>
    <property type="match status" value="1"/>
</dbReference>
<evidence type="ECO:0000256" key="12">
    <source>
        <dbReference type="ARBA" id="ARBA00022989"/>
    </source>
</evidence>
<sequence>MSTDPTQSPPPPISYSSPPVTILLTVILLVFFFVGFFSIYFCRCFMRNIIYSWHLRHSPSGTPINPATAGDQNPGLDPSIIQSFPTFEYSTVKDLRREKYGLECAICLCEFDDNDVLRLLTSCCHVFHQECIDLWLESHRSCPVCRRSLDAPETWQEKSPASANNNAMHGINEDESLEDTFSITIKDDNFDDERGGSFNGAAARGGAATEENVEGHKKAEKFPRSHSTGHSIVRATKQQEREDRFTLRLPEHVKAKIITGHNLTRSCTTFGEYKSKTSTGNGGFGEVSGLSGGDVNNKVCQQLDRMLHARTLRSLSNHARASTLVSLLSLFLTSRSPSNRRLFSPAFQLLMLLRHLLGFNARIDPDTKGTSLKKNDNPTVTSKNWRAYMVAAAVDFLSIFLPLILVSTVLAEWTYVSAICLVLLLLFSAAFKREGSSRYREDGVLSARTYISFYRVAMMLVTCLCILAVDFSIFPRRYAKTETYGVSLMDIGVGSFVLANSLVSRQARGIATVMQNSHHSDHTTQPELRENNLFGNSGKLRNAVQSTSPLLFLGFARLISTAGVDYQVHVGEYGVHWNFFFTLAAVSVLTSIFNVPPNYSGFLGYQVCLKRGLNVYLLSNERGGDIISQNKEGIFSIFESAEKFPAILHLFLLRKVLNGGKGLRMFGLLQRWQDDRSGLCNGMQICD</sequence>
<dbReference type="Proteomes" id="UP001187471">
    <property type="component" value="Unassembled WGS sequence"/>
</dbReference>
<keyword evidence="10" id="KW-0833">Ubl conjugation pathway</keyword>
<dbReference type="EC" id="2.3.2.27" evidence="5"/>
<evidence type="ECO:0000256" key="3">
    <source>
        <dbReference type="ARBA" id="ARBA00004167"/>
    </source>
</evidence>
<dbReference type="InterPro" id="IPR001841">
    <property type="entry name" value="Znf_RING"/>
</dbReference>
<feature type="transmembrane region" description="Helical" evidence="17">
    <location>
        <begin position="413"/>
        <end position="431"/>
    </location>
</feature>
<dbReference type="PANTHER" id="PTHR20661:SF0">
    <property type="entry name" value="PHOSPHATIDYLINOSITOL-GLYCAN BIOSYNTHESIS CLASS W PROTEIN"/>
    <property type="match status" value="1"/>
</dbReference>
<dbReference type="InterPro" id="IPR013083">
    <property type="entry name" value="Znf_RING/FYVE/PHD"/>
</dbReference>
<dbReference type="GO" id="GO:0008270">
    <property type="term" value="F:zinc ion binding"/>
    <property type="evidence" value="ECO:0007669"/>
    <property type="project" value="UniProtKB-KW"/>
</dbReference>
<protein>
    <recommendedName>
        <fullName evidence="5">RING-type E3 ubiquitin transferase</fullName>
        <ecNumber evidence="5">2.3.2.27</ecNumber>
    </recommendedName>
</protein>
<evidence type="ECO:0000256" key="4">
    <source>
        <dbReference type="ARBA" id="ARBA00004906"/>
    </source>
</evidence>
<dbReference type="FunFam" id="3.30.40.10:FF:000187">
    <property type="entry name" value="E3 ubiquitin-protein ligase ATL6"/>
    <property type="match status" value="1"/>
</dbReference>
<feature type="transmembrane region" description="Helical" evidence="17">
    <location>
        <begin position="385"/>
        <end position="407"/>
    </location>
</feature>
<dbReference type="GO" id="GO:0005783">
    <property type="term" value="C:endoplasmic reticulum"/>
    <property type="evidence" value="ECO:0007669"/>
    <property type="project" value="TreeGrafter"/>
</dbReference>
<dbReference type="AlphaFoldDB" id="A0AA88S254"/>
<evidence type="ECO:0000313" key="20">
    <source>
        <dbReference type="Proteomes" id="UP001187471"/>
    </source>
</evidence>
<dbReference type="Pfam" id="PF06423">
    <property type="entry name" value="GWT1"/>
    <property type="match status" value="1"/>
</dbReference>
<evidence type="ECO:0000313" key="19">
    <source>
        <dbReference type="EMBL" id="KAK2994205.1"/>
    </source>
</evidence>
<feature type="domain" description="RING-type" evidence="18">
    <location>
        <begin position="104"/>
        <end position="146"/>
    </location>
</feature>
<evidence type="ECO:0000256" key="14">
    <source>
        <dbReference type="ARBA" id="ARBA00024209"/>
    </source>
</evidence>
<evidence type="ECO:0000256" key="17">
    <source>
        <dbReference type="SAM" id="Phobius"/>
    </source>
</evidence>
<feature type="transmembrane region" description="Helical" evidence="17">
    <location>
        <begin position="452"/>
        <end position="474"/>
    </location>
</feature>
<evidence type="ECO:0000256" key="16">
    <source>
        <dbReference type="SAM" id="MobiDB-lite"/>
    </source>
</evidence>
<dbReference type="EMBL" id="JAVXUO010000235">
    <property type="protein sequence ID" value="KAK2994205.1"/>
    <property type="molecule type" value="Genomic_DNA"/>
</dbReference>
<evidence type="ECO:0000256" key="1">
    <source>
        <dbReference type="ARBA" id="ARBA00000900"/>
    </source>
</evidence>
<dbReference type="CDD" id="cd16461">
    <property type="entry name" value="RING-H2_EL5-like"/>
    <property type="match status" value="1"/>
</dbReference>
<evidence type="ECO:0000256" key="13">
    <source>
        <dbReference type="ARBA" id="ARBA00023136"/>
    </source>
</evidence>
<organism evidence="19 20">
    <name type="scientific">Escallonia rubra</name>
    <dbReference type="NCBI Taxonomy" id="112253"/>
    <lineage>
        <taxon>Eukaryota</taxon>
        <taxon>Viridiplantae</taxon>
        <taxon>Streptophyta</taxon>
        <taxon>Embryophyta</taxon>
        <taxon>Tracheophyta</taxon>
        <taxon>Spermatophyta</taxon>
        <taxon>Magnoliopsida</taxon>
        <taxon>eudicotyledons</taxon>
        <taxon>Gunneridae</taxon>
        <taxon>Pentapetalae</taxon>
        <taxon>asterids</taxon>
        <taxon>campanulids</taxon>
        <taxon>Escalloniales</taxon>
        <taxon>Escalloniaceae</taxon>
        <taxon>Escallonia</taxon>
    </lineage>
</organism>
<dbReference type="GO" id="GO:0006506">
    <property type="term" value="P:GPI anchor biosynthetic process"/>
    <property type="evidence" value="ECO:0007669"/>
    <property type="project" value="InterPro"/>
</dbReference>